<feature type="non-terminal residue" evidence="3">
    <location>
        <position position="515"/>
    </location>
</feature>
<organism evidence="4">
    <name type="scientific">Harpegnathos saltator</name>
    <name type="common">Jerdon's jumping ant</name>
    <dbReference type="NCBI Taxonomy" id="610380"/>
    <lineage>
        <taxon>Eukaryota</taxon>
        <taxon>Metazoa</taxon>
        <taxon>Ecdysozoa</taxon>
        <taxon>Arthropoda</taxon>
        <taxon>Hexapoda</taxon>
        <taxon>Insecta</taxon>
        <taxon>Pterygota</taxon>
        <taxon>Neoptera</taxon>
        <taxon>Endopterygota</taxon>
        <taxon>Hymenoptera</taxon>
        <taxon>Apocrita</taxon>
        <taxon>Aculeata</taxon>
        <taxon>Formicoidea</taxon>
        <taxon>Formicidae</taxon>
        <taxon>Ponerinae</taxon>
        <taxon>Ponerini</taxon>
        <taxon>Harpegnathos</taxon>
    </lineage>
</organism>
<gene>
    <name evidence="3" type="ORF">EAI_11650</name>
</gene>
<feature type="compositionally biased region" description="Polar residues" evidence="1">
    <location>
        <begin position="417"/>
        <end position="427"/>
    </location>
</feature>
<evidence type="ECO:0000256" key="2">
    <source>
        <dbReference type="SAM" id="Phobius"/>
    </source>
</evidence>
<feature type="compositionally biased region" description="Basic and acidic residues" evidence="1">
    <location>
        <begin position="323"/>
        <end position="338"/>
    </location>
</feature>
<keyword evidence="2" id="KW-0472">Membrane</keyword>
<dbReference type="Proteomes" id="UP000008237">
    <property type="component" value="Unassembled WGS sequence"/>
</dbReference>
<evidence type="ECO:0000313" key="4">
    <source>
        <dbReference type="Proteomes" id="UP000008237"/>
    </source>
</evidence>
<keyword evidence="2" id="KW-0812">Transmembrane</keyword>
<feature type="region of interest" description="Disordered" evidence="1">
    <location>
        <begin position="257"/>
        <end position="427"/>
    </location>
</feature>
<evidence type="ECO:0008006" key="5">
    <source>
        <dbReference type="Google" id="ProtNLM"/>
    </source>
</evidence>
<evidence type="ECO:0000313" key="3">
    <source>
        <dbReference type="EMBL" id="EFN81944.1"/>
    </source>
</evidence>
<accession>E2BQR9</accession>
<feature type="transmembrane region" description="Helical" evidence="2">
    <location>
        <begin position="231"/>
        <end position="253"/>
    </location>
</feature>
<feature type="compositionally biased region" description="Polar residues" evidence="1">
    <location>
        <begin position="257"/>
        <end position="286"/>
    </location>
</feature>
<dbReference type="PhylomeDB" id="E2BQR9"/>
<dbReference type="STRING" id="610380.E2BQR9"/>
<reference evidence="3 4" key="1">
    <citation type="journal article" date="2010" name="Science">
        <title>Genomic comparison of the ants Camponotus floridanus and Harpegnathos saltator.</title>
        <authorList>
            <person name="Bonasio R."/>
            <person name="Zhang G."/>
            <person name="Ye C."/>
            <person name="Mutti N.S."/>
            <person name="Fang X."/>
            <person name="Qin N."/>
            <person name="Donahue G."/>
            <person name="Yang P."/>
            <person name="Li Q."/>
            <person name="Li C."/>
            <person name="Zhang P."/>
            <person name="Huang Z."/>
            <person name="Berger S.L."/>
            <person name="Reinberg D."/>
            <person name="Wang J."/>
            <person name="Liebig J."/>
        </authorList>
    </citation>
    <scope>NUCLEOTIDE SEQUENCE [LARGE SCALE GENOMIC DNA]</scope>
    <source>
        <strain evidence="3 4">R22 G/1</strain>
    </source>
</reference>
<feature type="transmembrane region" description="Helical" evidence="2">
    <location>
        <begin position="193"/>
        <end position="219"/>
    </location>
</feature>
<dbReference type="OMA" id="MSETRHH"/>
<protein>
    <recommendedName>
        <fullName evidence="5">MARVEL domain-containing protein</fullName>
    </recommendedName>
</protein>
<proteinExistence type="predicted"/>
<dbReference type="FunCoup" id="E2BQR9">
    <property type="interactions" value="5"/>
</dbReference>
<dbReference type="EMBL" id="GL449799">
    <property type="protein sequence ID" value="EFN81944.1"/>
    <property type="molecule type" value="Genomic_DNA"/>
</dbReference>
<sequence length="515" mass="56814">MSETRHHIRSVSDLYAADEIEVLLEEIRDLESPPAIYSRPEDIQDFEIAGSRTGERTSSQLELDSPGVHSTVHSWDSHANYHGHYDNSDKQISGSNALPWSRASHIVIYCDIQGHLKTATGVVRLLLLVSSAACLATLCSSGTAKVSLFMLPLVGRLRFMIFVAVFCLLITALLLFLDISHVIYILPLNWAKLNAWVFTGIGLSYVLSSALVACAIWEYHVGGWVPRRTRSQLSAAAALGLSCALLAFVLSCIHGRSGSSCKGQGSRSHTPTQLYKPVDNSSSSGVTLKERSPKRPSSWPVKNQQSKKRNSDTNTSNGGHRGNNHDKFKQGAKKDHWATAKQHILKAQTTNGEDAQREELERRRRRRRKEGGDGSSSGDGNALSSSKIEITGCVAQEAKTRRVPRKLPLKSVEKPDSWSSNVQHTNSGTTQIRSKTMQMPVNNDAQNCYGMNEGRSIQVTRNGLHWEAERTSSNGIEEATDMNVVRNAMWSGQWHPPPDDVQPCSSKTIDPYSFA</sequence>
<feature type="region of interest" description="Disordered" evidence="1">
    <location>
        <begin position="490"/>
        <end position="515"/>
    </location>
</feature>
<keyword evidence="2" id="KW-1133">Transmembrane helix</keyword>
<keyword evidence="4" id="KW-1185">Reference proteome</keyword>
<feature type="transmembrane region" description="Helical" evidence="2">
    <location>
        <begin position="125"/>
        <end position="153"/>
    </location>
</feature>
<dbReference type="OrthoDB" id="6347385at2759"/>
<feature type="transmembrane region" description="Helical" evidence="2">
    <location>
        <begin position="159"/>
        <end position="186"/>
    </location>
</feature>
<feature type="compositionally biased region" description="Low complexity" evidence="1">
    <location>
        <begin position="376"/>
        <end position="387"/>
    </location>
</feature>
<dbReference type="KEGG" id="hst:105185562"/>
<name>E2BQR9_HARSA</name>
<dbReference type="InParanoid" id="E2BQR9"/>
<dbReference type="AlphaFoldDB" id="E2BQR9"/>
<evidence type="ECO:0000256" key="1">
    <source>
        <dbReference type="SAM" id="MobiDB-lite"/>
    </source>
</evidence>